<evidence type="ECO:0000313" key="1">
    <source>
        <dbReference type="EMBL" id="GFZ03761.1"/>
    </source>
</evidence>
<dbReference type="InterPro" id="IPR038980">
    <property type="entry name" value="ATM_plant"/>
</dbReference>
<name>A0A7J0FYI3_9ERIC</name>
<proteinExistence type="predicted"/>
<reference evidence="1 2" key="1">
    <citation type="submission" date="2019-07" db="EMBL/GenBank/DDBJ databases">
        <title>De Novo Assembly of kiwifruit Actinidia rufa.</title>
        <authorList>
            <person name="Sugita-Konishi S."/>
            <person name="Sato K."/>
            <person name="Mori E."/>
            <person name="Abe Y."/>
            <person name="Kisaki G."/>
            <person name="Hamano K."/>
            <person name="Suezawa K."/>
            <person name="Otani M."/>
            <person name="Fukuda T."/>
            <person name="Manabe T."/>
            <person name="Gomi K."/>
            <person name="Tabuchi M."/>
            <person name="Akimitsu K."/>
            <person name="Kataoka I."/>
        </authorList>
    </citation>
    <scope>NUCLEOTIDE SEQUENCE [LARGE SCALE GENOMIC DNA]</scope>
    <source>
        <strain evidence="2">cv. Fuchu</strain>
    </source>
</reference>
<accession>A0A7J0FYI3</accession>
<dbReference type="PANTHER" id="PTHR37079:SF4">
    <property type="entry name" value="SERINE_THREONINE-PROTEIN KINASE ATM"/>
    <property type="match status" value="1"/>
</dbReference>
<dbReference type="GO" id="GO:0006974">
    <property type="term" value="P:DNA damage response"/>
    <property type="evidence" value="ECO:0007669"/>
    <property type="project" value="InterPro"/>
</dbReference>
<dbReference type="GO" id="GO:0004674">
    <property type="term" value="F:protein serine/threonine kinase activity"/>
    <property type="evidence" value="ECO:0007669"/>
    <property type="project" value="InterPro"/>
</dbReference>
<comment type="caution">
    <text evidence="1">The sequence shown here is derived from an EMBL/GenBank/DDBJ whole genome shotgun (WGS) entry which is preliminary data.</text>
</comment>
<keyword evidence="1" id="KW-0808">Transferase</keyword>
<sequence length="353" mass="39976">MATVTSRDVQEIVSKLSSDKAKTREEGIKLLNTWLEGERSIGLCRYIAQQTAMLKPNEIPHWKNLLLLSVVKLLFNHIWDVLKDVPSFQSEYGTILRHLLAIRDYRFHMRKRVYSSLVLLYLEKVQTSLSGKHSSQSNPKEDVFPLHLDAPFTARKSSWRFFQIISENDIVKGFGLVCSPFLDIYIFRDEGKLSRKLIECINSYLLNDGPNLGCQSLEIHDALKQFVFRCWITTHDRGLKDALILYAKLQLNLTRGAADGSALVEQLLDVVGKELDQNNISSTNVPWSDTTKDDKCGYMTSSQCGLVELAALVFYRDLSLMTMHRLMCGSLGPWLGKNTRIGGEKSEDLGALG</sequence>
<protein>
    <submittedName>
        <fullName evidence="1">Serine/threonine-kinase ATM-like protein</fullName>
    </submittedName>
</protein>
<keyword evidence="1" id="KW-0418">Kinase</keyword>
<organism evidence="1 2">
    <name type="scientific">Actinidia rufa</name>
    <dbReference type="NCBI Taxonomy" id="165716"/>
    <lineage>
        <taxon>Eukaryota</taxon>
        <taxon>Viridiplantae</taxon>
        <taxon>Streptophyta</taxon>
        <taxon>Embryophyta</taxon>
        <taxon>Tracheophyta</taxon>
        <taxon>Spermatophyta</taxon>
        <taxon>Magnoliopsida</taxon>
        <taxon>eudicotyledons</taxon>
        <taxon>Gunneridae</taxon>
        <taxon>Pentapetalae</taxon>
        <taxon>asterids</taxon>
        <taxon>Ericales</taxon>
        <taxon>Actinidiaceae</taxon>
        <taxon>Actinidia</taxon>
    </lineage>
</organism>
<gene>
    <name evidence="1" type="ORF">Acr_16g0003850</name>
</gene>
<dbReference type="Proteomes" id="UP000585474">
    <property type="component" value="Unassembled WGS sequence"/>
</dbReference>
<evidence type="ECO:0000313" key="2">
    <source>
        <dbReference type="Proteomes" id="UP000585474"/>
    </source>
</evidence>
<dbReference type="PANTHER" id="PTHR37079">
    <property type="entry name" value="SERINE/THREONINE-PROTEIN KINASE ATM"/>
    <property type="match status" value="1"/>
</dbReference>
<dbReference type="OrthoDB" id="381190at2759"/>
<dbReference type="EMBL" id="BJWL01000016">
    <property type="protein sequence ID" value="GFZ03761.1"/>
    <property type="molecule type" value="Genomic_DNA"/>
</dbReference>
<dbReference type="AlphaFoldDB" id="A0A7J0FYI3"/>
<keyword evidence="2" id="KW-1185">Reference proteome</keyword>